<dbReference type="InterPro" id="IPR050557">
    <property type="entry name" value="RTX_toxin/Mannuronan_C5-epim"/>
</dbReference>
<dbReference type="EMBL" id="LCYG01000035">
    <property type="protein sequence ID" value="KLK92443.1"/>
    <property type="molecule type" value="Genomic_DNA"/>
</dbReference>
<evidence type="ECO:0000256" key="8">
    <source>
        <dbReference type="ARBA" id="ARBA00022801"/>
    </source>
</evidence>
<evidence type="ECO:0000256" key="6">
    <source>
        <dbReference type="ARBA" id="ARBA00022723"/>
    </source>
</evidence>
<dbReference type="PANTHER" id="PTHR38340:SF1">
    <property type="entry name" value="S-LAYER PROTEIN"/>
    <property type="match status" value="1"/>
</dbReference>
<dbReference type="GO" id="GO:0031012">
    <property type="term" value="C:extracellular matrix"/>
    <property type="evidence" value="ECO:0007669"/>
    <property type="project" value="InterPro"/>
</dbReference>
<dbReference type="SUPFAM" id="SSF55486">
    <property type="entry name" value="Metalloproteases ('zincins'), catalytic domain"/>
    <property type="match status" value="1"/>
</dbReference>
<dbReference type="GO" id="GO:0005615">
    <property type="term" value="C:extracellular space"/>
    <property type="evidence" value="ECO:0007669"/>
    <property type="project" value="InterPro"/>
</dbReference>
<gene>
    <name evidence="12" type="ORF">AA309_14645</name>
</gene>
<accession>A0A0H1RB67</accession>
<dbReference type="SUPFAM" id="SSF51120">
    <property type="entry name" value="beta-Roll"/>
    <property type="match status" value="3"/>
</dbReference>
<evidence type="ECO:0000256" key="2">
    <source>
        <dbReference type="ARBA" id="ARBA00004613"/>
    </source>
</evidence>
<dbReference type="InterPro" id="IPR011049">
    <property type="entry name" value="Serralysin-like_metalloprot_C"/>
</dbReference>
<dbReference type="OrthoDB" id="223957at2"/>
<dbReference type="PRINTS" id="PR00313">
    <property type="entry name" value="CABNDNGRPT"/>
</dbReference>
<evidence type="ECO:0000256" key="3">
    <source>
        <dbReference type="ARBA" id="ARBA00009490"/>
    </source>
</evidence>
<dbReference type="InterPro" id="IPR006026">
    <property type="entry name" value="Peptidase_Metallo"/>
</dbReference>
<name>A0A0H1RB67_9HYPH</name>
<evidence type="ECO:0000259" key="11">
    <source>
        <dbReference type="SMART" id="SM00235"/>
    </source>
</evidence>
<dbReference type="Gene3D" id="3.40.390.10">
    <property type="entry name" value="Collagenase (Catalytic Domain)"/>
    <property type="match status" value="1"/>
</dbReference>
<dbReference type="PROSITE" id="PS00330">
    <property type="entry name" value="HEMOLYSIN_CALCIUM"/>
    <property type="match status" value="4"/>
</dbReference>
<dbReference type="Pfam" id="PF08548">
    <property type="entry name" value="Peptidase_M10_C"/>
    <property type="match status" value="2"/>
</dbReference>
<evidence type="ECO:0000313" key="12">
    <source>
        <dbReference type="EMBL" id="KLK92443.1"/>
    </source>
</evidence>
<dbReference type="PANTHER" id="PTHR38340">
    <property type="entry name" value="S-LAYER PROTEIN"/>
    <property type="match status" value="1"/>
</dbReference>
<dbReference type="InterPro" id="IPR034033">
    <property type="entry name" value="Serralysin-like"/>
</dbReference>
<comment type="caution">
    <text evidence="12">The sequence shown here is derived from an EMBL/GenBank/DDBJ whole genome shotgun (WGS) entry which is preliminary data.</text>
</comment>
<comment type="cofactor">
    <cofactor evidence="1">
        <name>Ca(2+)</name>
        <dbReference type="ChEBI" id="CHEBI:29108"/>
    </cofactor>
</comment>
<keyword evidence="5 12" id="KW-0645">Protease</keyword>
<dbReference type="GO" id="GO:0005509">
    <property type="term" value="F:calcium ion binding"/>
    <property type="evidence" value="ECO:0007669"/>
    <property type="project" value="InterPro"/>
</dbReference>
<dbReference type="SMART" id="SM00235">
    <property type="entry name" value="ZnMc"/>
    <property type="match status" value="1"/>
</dbReference>
<keyword evidence="8" id="KW-0378">Hydrolase</keyword>
<sequence>MPAVASYISTGNAYIDGVLADLKWAVNSFTYSFPTNASFYGAGYGSGETANKFGALNTTQQAVVRSSLKMYASVANLSFTEMVETATQHADLRFAESDLPGTAWAYFPTTSAIGGDAWFNSTDYNTPVKGNYAHLTFMHEIGHALGLEHAHEHFVMPADRDSIEYTVMSYRSYVGASTTSGYVNETWGYSQSLMMYDIAALQHMYGANHTTNSGNTTYKWNPITGEMMVNGVGQGAPGGKKILLTVWDGGGTDTYDFSNYTSNLKVDLRPGQWTTTSTAQLAQLHYDGSKVAVGNIANALLYKGDVRSLIENAVGGSGSDSLTGNDAANSLIGGDGSDRLVGGKGNDVLEGGPGTDTVVFSGLRSNYSVSKLSDGSLQITDLRSGTPDGKDRVKSAEWFRFSDKAYSLSEITSSAITTAPRNLSLSGGAGDDTRSGGAGNDTLDGKGGNDKLYGKDGADVLTGGVGRDYLDGGTGTDTAGYATAMKGLVADLMSASNNTRDAYGDTYVSIENLTGSNYADSLRGNDAANVIRGGAGNDYLYGRGGNDVLRGGAGVDMLSGGAGADVFDFDSIKDSLPGMRDTIKDFVRGFDHIDLRTIDANVAAAGDQAFVFIDGKPFTGQAGQLKIGSGVLSGDVNGDKMADFQINVSGASSLAKDDFYL</sequence>
<dbReference type="InterPro" id="IPR024079">
    <property type="entry name" value="MetalloPept_cat_dom_sf"/>
</dbReference>
<dbReference type="Gene3D" id="2.150.10.10">
    <property type="entry name" value="Serralysin-like metalloprotease, C-terminal"/>
    <property type="match status" value="3"/>
</dbReference>
<comment type="similarity">
    <text evidence="3">Belongs to the peptidase M10B family.</text>
</comment>
<dbReference type="AlphaFoldDB" id="A0A0H1RB67"/>
<keyword evidence="13" id="KW-1185">Reference proteome</keyword>
<keyword evidence="7" id="KW-0677">Repeat</keyword>
<dbReference type="InterPro" id="IPR013858">
    <property type="entry name" value="Peptidase_M10B_C"/>
</dbReference>
<proteinExistence type="inferred from homology"/>
<dbReference type="CDD" id="cd04277">
    <property type="entry name" value="ZnMc_serralysin_like"/>
    <property type="match status" value="1"/>
</dbReference>
<dbReference type="GO" id="GO:0008270">
    <property type="term" value="F:zinc ion binding"/>
    <property type="evidence" value="ECO:0007669"/>
    <property type="project" value="InterPro"/>
</dbReference>
<protein>
    <submittedName>
        <fullName evidence="12">Protease</fullName>
    </submittedName>
</protein>
<dbReference type="Pfam" id="PF00413">
    <property type="entry name" value="Peptidase_M10"/>
    <property type="match status" value="1"/>
</dbReference>
<dbReference type="InterPro" id="IPR001343">
    <property type="entry name" value="Hemolysn_Ca-bd"/>
</dbReference>
<dbReference type="InterPro" id="IPR018511">
    <property type="entry name" value="Hemolysin-typ_Ca-bd_CS"/>
</dbReference>
<evidence type="ECO:0000256" key="10">
    <source>
        <dbReference type="SAM" id="MobiDB-lite"/>
    </source>
</evidence>
<comment type="subcellular location">
    <subcellularLocation>
        <location evidence="2">Secreted</location>
    </subcellularLocation>
</comment>
<keyword evidence="6" id="KW-0479">Metal-binding</keyword>
<evidence type="ECO:0000256" key="7">
    <source>
        <dbReference type="ARBA" id="ARBA00022737"/>
    </source>
</evidence>
<dbReference type="RefSeq" id="WP_047189770.1">
    <property type="nucleotide sequence ID" value="NZ_LCYG01000035.1"/>
</dbReference>
<evidence type="ECO:0000256" key="5">
    <source>
        <dbReference type="ARBA" id="ARBA00022670"/>
    </source>
</evidence>
<feature type="region of interest" description="Disordered" evidence="10">
    <location>
        <begin position="420"/>
        <end position="449"/>
    </location>
</feature>
<evidence type="ECO:0000313" key="13">
    <source>
        <dbReference type="Proteomes" id="UP000035489"/>
    </source>
</evidence>
<reference evidence="12 13" key="1">
    <citation type="submission" date="2015-05" db="EMBL/GenBank/DDBJ databases">
        <title>Draft genome sequence of Microvirga vignae strain BR3299, a novel nitrogen fixing bacteria isolated from Brazil semi-aired region.</title>
        <authorList>
            <person name="Zilli J.E."/>
            <person name="Passos S.R."/>
            <person name="Leite J."/>
            <person name="Baldani J.I."/>
            <person name="Xavier G.R."/>
            <person name="Rumjaneck N.G."/>
            <person name="Simoes-Araujo J.L."/>
        </authorList>
    </citation>
    <scope>NUCLEOTIDE SEQUENCE [LARGE SCALE GENOMIC DNA]</scope>
    <source>
        <strain evidence="12 13">BR3299</strain>
    </source>
</reference>
<evidence type="ECO:0000256" key="4">
    <source>
        <dbReference type="ARBA" id="ARBA00022525"/>
    </source>
</evidence>
<evidence type="ECO:0000256" key="9">
    <source>
        <dbReference type="ARBA" id="ARBA00022833"/>
    </source>
</evidence>
<dbReference type="GO" id="GO:0006508">
    <property type="term" value="P:proteolysis"/>
    <property type="evidence" value="ECO:0007669"/>
    <property type="project" value="UniProtKB-KW"/>
</dbReference>
<feature type="domain" description="Peptidase metallopeptidase" evidence="11">
    <location>
        <begin position="20"/>
        <end position="207"/>
    </location>
</feature>
<dbReference type="InterPro" id="IPR001818">
    <property type="entry name" value="Pept_M10_metallopeptidase"/>
</dbReference>
<organism evidence="12 13">
    <name type="scientific">Microvirga vignae</name>
    <dbReference type="NCBI Taxonomy" id="1225564"/>
    <lineage>
        <taxon>Bacteria</taxon>
        <taxon>Pseudomonadati</taxon>
        <taxon>Pseudomonadota</taxon>
        <taxon>Alphaproteobacteria</taxon>
        <taxon>Hyphomicrobiales</taxon>
        <taxon>Methylobacteriaceae</taxon>
        <taxon>Microvirga</taxon>
    </lineage>
</organism>
<dbReference type="STRING" id="1225564.AA309_14645"/>
<dbReference type="GO" id="GO:0004222">
    <property type="term" value="F:metalloendopeptidase activity"/>
    <property type="evidence" value="ECO:0007669"/>
    <property type="project" value="InterPro"/>
</dbReference>
<dbReference type="Proteomes" id="UP000035489">
    <property type="component" value="Unassembled WGS sequence"/>
</dbReference>
<keyword evidence="9" id="KW-0862">Zinc</keyword>
<dbReference type="PATRIC" id="fig|1225564.3.peg.3810"/>
<keyword evidence="4" id="KW-0964">Secreted</keyword>
<dbReference type="Pfam" id="PF00353">
    <property type="entry name" value="HemolysinCabind"/>
    <property type="match status" value="3"/>
</dbReference>
<evidence type="ECO:0000256" key="1">
    <source>
        <dbReference type="ARBA" id="ARBA00001913"/>
    </source>
</evidence>